<dbReference type="Pfam" id="PF06026">
    <property type="entry name" value="Rib_5-P_isom_A"/>
    <property type="match status" value="1"/>
</dbReference>
<evidence type="ECO:0000256" key="2">
    <source>
        <dbReference type="ARBA" id="ARBA00023235"/>
    </source>
</evidence>
<dbReference type="SUPFAM" id="SSF100950">
    <property type="entry name" value="NagB/RpiA/CoA transferase-like"/>
    <property type="match status" value="1"/>
</dbReference>
<dbReference type="GO" id="GO:0005829">
    <property type="term" value="C:cytosol"/>
    <property type="evidence" value="ECO:0007669"/>
    <property type="project" value="TreeGrafter"/>
</dbReference>
<dbReference type="GO" id="GO:0004751">
    <property type="term" value="F:ribose-5-phosphate isomerase activity"/>
    <property type="evidence" value="ECO:0007669"/>
    <property type="project" value="UniProtKB-EC"/>
</dbReference>
<dbReference type="EC" id="5.3.1.6" evidence="1"/>
<dbReference type="PROSITE" id="PS51257">
    <property type="entry name" value="PROKAR_LIPOPROTEIN"/>
    <property type="match status" value="1"/>
</dbReference>
<proteinExistence type="predicted"/>
<evidence type="ECO:0000313" key="5">
    <source>
        <dbReference type="Proteomes" id="UP000250668"/>
    </source>
</evidence>
<dbReference type="EMBL" id="BEXJ01000004">
    <property type="protein sequence ID" value="GBA97666.1"/>
    <property type="molecule type" value="Genomic_DNA"/>
</dbReference>
<dbReference type="Gene3D" id="3.40.50.1360">
    <property type="match status" value="1"/>
</dbReference>
<keyword evidence="2 4" id="KW-0413">Isomerase</keyword>
<dbReference type="InterPro" id="IPR004788">
    <property type="entry name" value="Ribose5P_isomerase_type_A"/>
</dbReference>
<comment type="caution">
    <text evidence="4">The sequence shown here is derived from an EMBL/GenBank/DDBJ whole genome shotgun (WGS) entry which is preliminary data.</text>
</comment>
<dbReference type="GO" id="GO:0006014">
    <property type="term" value="P:D-ribose metabolic process"/>
    <property type="evidence" value="ECO:0007669"/>
    <property type="project" value="TreeGrafter"/>
</dbReference>
<evidence type="ECO:0000256" key="1">
    <source>
        <dbReference type="ARBA" id="ARBA00011959"/>
    </source>
</evidence>
<organism evidence="4 5">
    <name type="scientific">Lactobacillus gasseri</name>
    <dbReference type="NCBI Taxonomy" id="1596"/>
    <lineage>
        <taxon>Bacteria</taxon>
        <taxon>Bacillati</taxon>
        <taxon>Bacillota</taxon>
        <taxon>Bacilli</taxon>
        <taxon>Lactobacillales</taxon>
        <taxon>Lactobacillaceae</taxon>
        <taxon>Lactobacillus</taxon>
    </lineage>
</organism>
<dbReference type="InterPro" id="IPR037171">
    <property type="entry name" value="NagB/RpiA_transferase-like"/>
</dbReference>
<name>A0AB33ZW44_LACGS</name>
<accession>A0AB33ZW44</accession>
<dbReference type="RefSeq" id="WP_113774679.1">
    <property type="nucleotide sequence ID" value="NZ_BEXJ01000004.1"/>
</dbReference>
<evidence type="ECO:0000313" key="4">
    <source>
        <dbReference type="EMBL" id="GBA97666.1"/>
    </source>
</evidence>
<reference evidence="4 5" key="1">
    <citation type="journal article" date="2018" name="Int. J. Syst. Evol. Microbiol.">
        <title>Lactobacillus paragasseri sp. nov., a sister taxon of Lactobacillus gasseri, based on whole-genome sequence analyses.</title>
        <authorList>
            <person name="Tanizawa Y."/>
            <person name="Tada I."/>
            <person name="Kobayashi H."/>
            <person name="Endo A."/>
            <person name="Maeno S."/>
            <person name="Toyoda A."/>
            <person name="Arita M."/>
            <person name="Nakamura Y."/>
            <person name="Sakamoto M."/>
            <person name="Ohkuma M."/>
            <person name="Tohno M."/>
        </authorList>
    </citation>
    <scope>NUCLEOTIDE SEQUENCE [LARGE SCALE GENOMIC DNA]</scope>
    <source>
        <strain evidence="4 5">JCM 1025</strain>
    </source>
</reference>
<protein>
    <recommendedName>
        <fullName evidence="1">ribose-5-phosphate isomerase</fullName>
        <ecNumber evidence="1">5.3.1.6</ecNumber>
    </recommendedName>
    <alternativeName>
        <fullName evidence="3">Phosphoriboisomerase</fullName>
    </alternativeName>
</protein>
<dbReference type="Gene3D" id="3.30.70.260">
    <property type="match status" value="1"/>
</dbReference>
<dbReference type="AlphaFoldDB" id="A0AB33ZW44"/>
<dbReference type="PANTHER" id="PTHR11934">
    <property type="entry name" value="RIBOSE-5-PHOSPHATE ISOMERASE"/>
    <property type="match status" value="1"/>
</dbReference>
<dbReference type="Proteomes" id="UP000250668">
    <property type="component" value="Unassembled WGS sequence"/>
</dbReference>
<dbReference type="SUPFAM" id="SSF75445">
    <property type="entry name" value="D-ribose-5-phosphate isomerase (RpiA), lid domain"/>
    <property type="match status" value="1"/>
</dbReference>
<dbReference type="PANTHER" id="PTHR11934:SF0">
    <property type="entry name" value="RIBOSE-5-PHOSPHATE ISOMERASE"/>
    <property type="match status" value="1"/>
</dbReference>
<dbReference type="GO" id="GO:0009052">
    <property type="term" value="P:pentose-phosphate shunt, non-oxidative branch"/>
    <property type="evidence" value="ECO:0007669"/>
    <property type="project" value="InterPro"/>
</dbReference>
<gene>
    <name evidence="4" type="primary">rpiA</name>
    <name evidence="4" type="ORF">LJCM1025_16540</name>
</gene>
<sequence length="221" mass="24496">MSIISKKALSKIKPNMTFSLGGGCNVLNLAKDLNNARIPGLRLYSPSEITKFQGKQLGLDILTLNDNMPKFDLAFDGCDSVDRNFNALKSGGGIHLFEKIAAENAKEYVLLLPKERFKEMLNPTVSLCIEIIPNCLNNLMTKIPQEYTAKVRLDQSVASFAHSPLGNLLIDIYPSNSWLDIEQLNDFLLKQNGVVSSSYFKNLVTSIITESNNKAIEIKKG</sequence>
<evidence type="ECO:0000256" key="3">
    <source>
        <dbReference type="ARBA" id="ARBA00029734"/>
    </source>
</evidence>